<dbReference type="InterPro" id="IPR006311">
    <property type="entry name" value="TAT_signal"/>
</dbReference>
<dbReference type="Pfam" id="PF01734">
    <property type="entry name" value="Patatin"/>
    <property type="match status" value="1"/>
</dbReference>
<dbReference type="Proteomes" id="UP001315686">
    <property type="component" value="Unassembled WGS sequence"/>
</dbReference>
<keyword evidence="1 4" id="KW-0378">Hydrolase</keyword>
<evidence type="ECO:0000313" key="7">
    <source>
        <dbReference type="EMBL" id="MBT0956395.1"/>
    </source>
</evidence>
<feature type="signal peptide" evidence="5">
    <location>
        <begin position="1"/>
        <end position="25"/>
    </location>
</feature>
<name>A0AAP2G2U4_9RHOB</name>
<reference evidence="7 8" key="1">
    <citation type="journal article" date="2021" name="Arch. Microbiol.">
        <title>Harenicola maris gen. nov., sp. nov. isolated from the Sea of Japan shallow sediments.</title>
        <authorList>
            <person name="Romanenko L.A."/>
            <person name="Kurilenko V.V."/>
            <person name="Chernysheva N.Y."/>
            <person name="Tekutyeva L.A."/>
            <person name="Velansky P.V."/>
            <person name="Svetashev V.I."/>
            <person name="Isaeva M.P."/>
        </authorList>
    </citation>
    <scope>NUCLEOTIDE SEQUENCE [LARGE SCALE GENOMIC DNA]</scope>
    <source>
        <strain evidence="7 8">KMM 3653</strain>
    </source>
</reference>
<dbReference type="GO" id="GO:0016042">
    <property type="term" value="P:lipid catabolic process"/>
    <property type="evidence" value="ECO:0007669"/>
    <property type="project" value="UniProtKB-UniRule"/>
</dbReference>
<dbReference type="InterPro" id="IPR002641">
    <property type="entry name" value="PNPLA_dom"/>
</dbReference>
<gene>
    <name evidence="7" type="ORF">IV417_03270</name>
</gene>
<dbReference type="SUPFAM" id="SSF52151">
    <property type="entry name" value="FabD/lysophospholipase-like"/>
    <property type="match status" value="1"/>
</dbReference>
<dbReference type="GO" id="GO:0016787">
    <property type="term" value="F:hydrolase activity"/>
    <property type="evidence" value="ECO:0007669"/>
    <property type="project" value="UniProtKB-UniRule"/>
</dbReference>
<feature type="chain" id="PRO_5042852822" evidence="5">
    <location>
        <begin position="26"/>
        <end position="370"/>
    </location>
</feature>
<keyword evidence="2 4" id="KW-0442">Lipid degradation</keyword>
<dbReference type="PANTHER" id="PTHR14226:SF74">
    <property type="entry name" value="BLR4684 PROTEIN"/>
    <property type="match status" value="1"/>
</dbReference>
<evidence type="ECO:0000256" key="1">
    <source>
        <dbReference type="ARBA" id="ARBA00022801"/>
    </source>
</evidence>
<feature type="domain" description="PNPLA" evidence="6">
    <location>
        <begin position="72"/>
        <end position="263"/>
    </location>
</feature>
<keyword evidence="5" id="KW-0732">Signal</keyword>
<feature type="active site" description="Nucleophile" evidence="4">
    <location>
        <position position="107"/>
    </location>
</feature>
<dbReference type="Gene3D" id="3.40.1090.10">
    <property type="entry name" value="Cytosolic phospholipase A2 catalytic domain"/>
    <property type="match status" value="1"/>
</dbReference>
<dbReference type="EMBL" id="JADQAZ010000001">
    <property type="protein sequence ID" value="MBT0956395.1"/>
    <property type="molecule type" value="Genomic_DNA"/>
</dbReference>
<protein>
    <submittedName>
        <fullName evidence="7">Patatin-like phospholipase family protein</fullName>
    </submittedName>
</protein>
<feature type="short sequence motif" description="GXSXG" evidence="4">
    <location>
        <begin position="105"/>
        <end position="109"/>
    </location>
</feature>
<keyword evidence="8" id="KW-1185">Reference proteome</keyword>
<dbReference type="InterPro" id="IPR016035">
    <property type="entry name" value="Acyl_Trfase/lysoPLipase"/>
</dbReference>
<evidence type="ECO:0000256" key="5">
    <source>
        <dbReference type="SAM" id="SignalP"/>
    </source>
</evidence>
<evidence type="ECO:0000313" key="8">
    <source>
        <dbReference type="Proteomes" id="UP001315686"/>
    </source>
</evidence>
<evidence type="ECO:0000256" key="4">
    <source>
        <dbReference type="PROSITE-ProRule" id="PRU01161"/>
    </source>
</evidence>
<keyword evidence="3 4" id="KW-0443">Lipid metabolism</keyword>
<feature type="active site" description="Proton acceptor" evidence="4">
    <location>
        <position position="247"/>
    </location>
</feature>
<dbReference type="PROSITE" id="PS51318">
    <property type="entry name" value="TAT"/>
    <property type="match status" value="1"/>
</dbReference>
<feature type="short sequence motif" description="DGA/G" evidence="4">
    <location>
        <begin position="247"/>
        <end position="249"/>
    </location>
</feature>
<dbReference type="InterPro" id="IPR050301">
    <property type="entry name" value="NTE"/>
</dbReference>
<dbReference type="PROSITE" id="PS51635">
    <property type="entry name" value="PNPLA"/>
    <property type="match status" value="1"/>
</dbReference>
<organism evidence="7 8">
    <name type="scientific">Harenicola maris</name>
    <dbReference type="NCBI Taxonomy" id="2841044"/>
    <lineage>
        <taxon>Bacteria</taxon>
        <taxon>Pseudomonadati</taxon>
        <taxon>Pseudomonadota</taxon>
        <taxon>Alphaproteobacteria</taxon>
        <taxon>Rhodobacterales</taxon>
        <taxon>Paracoccaceae</taxon>
        <taxon>Harenicola</taxon>
    </lineage>
</organism>
<feature type="short sequence motif" description="GXGXXG" evidence="4">
    <location>
        <begin position="76"/>
        <end position="81"/>
    </location>
</feature>
<evidence type="ECO:0000256" key="2">
    <source>
        <dbReference type="ARBA" id="ARBA00022963"/>
    </source>
</evidence>
<evidence type="ECO:0000259" key="6">
    <source>
        <dbReference type="PROSITE" id="PS51635"/>
    </source>
</evidence>
<comment type="caution">
    <text evidence="7">The sequence shown here is derived from an EMBL/GenBank/DDBJ whole genome shotgun (WGS) entry which is preliminary data.</text>
</comment>
<proteinExistence type="predicted"/>
<sequence>MPHPNTPNRRHILAGLAALPLAACAAPIAKLSAPDPSGPDPLAKFRLPARATTAQWQTHLHAPSLARGPNVLALSGGGEDGAFSAGALNGWTGRGTRPAFDMVTGVSTGALIAPFAFLGSDYDATLREIFTEHDAADIMRFRGLQILASDALYDTSPLANLIKAYTPPQVMQAIARRHDAGARLFAVTANLETSRGVVWNMGALAKAGLYDLFRGIMRASSALPGLFPPVTLQFDAGGETFRETHIDGGVQMQFLAMPQAAFTAPRRAANGGHIYVLINNTLTPEPSAVAHTPLAISQQALTTMIRSSAAISLRSTRLLARENNLGFSFASVAPEVGATFDPAERFASDYMRRLYNHGLDRMTQGTLWGS</sequence>
<evidence type="ECO:0000256" key="3">
    <source>
        <dbReference type="ARBA" id="ARBA00023098"/>
    </source>
</evidence>
<accession>A0AAP2G2U4</accession>
<dbReference type="RefSeq" id="WP_327792600.1">
    <property type="nucleotide sequence ID" value="NZ_JADQAZ010000001.1"/>
</dbReference>
<dbReference type="AlphaFoldDB" id="A0AAP2G2U4"/>
<dbReference type="PANTHER" id="PTHR14226">
    <property type="entry name" value="NEUROPATHY TARGET ESTERASE/SWISS CHEESE D.MELANOGASTER"/>
    <property type="match status" value="1"/>
</dbReference>